<accession>A0AAQ3QCQ1</accession>
<organism evidence="2 3">
    <name type="scientific">Canna indica</name>
    <name type="common">Indian-shot</name>
    <dbReference type="NCBI Taxonomy" id="4628"/>
    <lineage>
        <taxon>Eukaryota</taxon>
        <taxon>Viridiplantae</taxon>
        <taxon>Streptophyta</taxon>
        <taxon>Embryophyta</taxon>
        <taxon>Tracheophyta</taxon>
        <taxon>Spermatophyta</taxon>
        <taxon>Magnoliopsida</taxon>
        <taxon>Liliopsida</taxon>
        <taxon>Zingiberales</taxon>
        <taxon>Cannaceae</taxon>
        <taxon>Canna</taxon>
    </lineage>
</organism>
<dbReference type="AlphaFoldDB" id="A0AAQ3QCQ1"/>
<dbReference type="PANTHER" id="PTHR31390:SF0">
    <property type="entry name" value="DOMAIN PROTEIN, PUTATIVE (DUF3527)-RELATED"/>
    <property type="match status" value="1"/>
</dbReference>
<protein>
    <submittedName>
        <fullName evidence="2">Uncharacterized protein</fullName>
    </submittedName>
</protein>
<evidence type="ECO:0000313" key="2">
    <source>
        <dbReference type="EMBL" id="WOL06074.1"/>
    </source>
</evidence>
<dbReference type="PANTHER" id="PTHR31390">
    <property type="entry name" value="EXPRESSED PROTEIN"/>
    <property type="match status" value="1"/>
</dbReference>
<reference evidence="2 3" key="1">
    <citation type="submission" date="2023-10" db="EMBL/GenBank/DDBJ databases">
        <title>Chromosome-scale genome assembly provides insights into flower coloration mechanisms of Canna indica.</title>
        <authorList>
            <person name="Li C."/>
        </authorList>
    </citation>
    <scope>NUCLEOTIDE SEQUENCE [LARGE SCALE GENOMIC DNA]</scope>
    <source>
        <tissue evidence="2">Flower</tissue>
    </source>
</reference>
<evidence type="ECO:0000313" key="3">
    <source>
        <dbReference type="Proteomes" id="UP001327560"/>
    </source>
</evidence>
<feature type="compositionally biased region" description="Basic and acidic residues" evidence="1">
    <location>
        <begin position="499"/>
        <end position="514"/>
    </location>
</feature>
<name>A0AAQ3QCQ1_9LILI</name>
<dbReference type="Pfam" id="PF12043">
    <property type="entry name" value="DUF3527"/>
    <property type="match status" value="1"/>
</dbReference>
<keyword evidence="3" id="KW-1185">Reference proteome</keyword>
<proteinExistence type="predicted"/>
<gene>
    <name evidence="2" type="ORF">Cni_G14806</name>
</gene>
<feature type="region of interest" description="Disordered" evidence="1">
    <location>
        <begin position="482"/>
        <end position="514"/>
    </location>
</feature>
<feature type="region of interest" description="Disordered" evidence="1">
    <location>
        <begin position="21"/>
        <end position="41"/>
    </location>
</feature>
<dbReference type="Proteomes" id="UP001327560">
    <property type="component" value="Chromosome 4"/>
</dbReference>
<sequence length="768" mass="86067">MGQDVVLKCETHSEAKLRPQVATLSTPSSRRTQERDKKGKPINRYHYLKRLDGDLREFNRCYSSGLHYVSMHLRTLGDTAGNEVLKRGSMYQSSEDVRRMRKLREGRRKIESRRDDDAFISFEIMDHLPQNEINNVNQSLQRRSMPLVCSSSDSEPTSADTTNSITTSSTEFLNLSFRELPDKPLNTCNSCLDFVPSNCSLADDFLEICLHSVNQRSHCTRADPELLETGAPMEHCSDCHEKSCPEIHGKLICERDSIVTLPKCFSESAKMAHTVSQLKNGLAAAKDSKTMFSPLKKMFDPIMKSKSVRDSSLMVTQNSGCTVIHPTNNGTNTVFQKSLLNEDTKHDACSTSGELLAAAVSPAHLHGSLKLDMENGSLSFEFSLQDPEEILYAKTWKTDNAFNWVYTFHIPKRKNSTGRATKDKHRQSPQLVGQMQVSCYLCSEVRENGSLANSTVTEFVLYDIGRARRSFAVEERTKLSSEFTEPISSNQGPQVTSGHPERNNSVEYPDSDRLRFSTCDSNASTSYPWSPEDLHPQHEIAATVIQIPFNKKESTKEMKDFGLKENQNVLRFPTVDPGKEIKKKLNPAIVNVVTPSGNHGLPNTDVGGPSSLLDRWRCGGGCDCGGWDMACPLIIFDNHHSDNWIDHSTWEFQKPMLLFVQGSKEKVPALSITADGKGQYSVNFHAQFSALQAFSICIAVLHASEVSSAVIQEKGRQRLYSNQLRLLEEEVRHLIEAVGTEEQRKAKEGVEQMPSFFLDPPFSPIGRV</sequence>
<feature type="compositionally biased region" description="Polar residues" evidence="1">
    <location>
        <begin position="482"/>
        <end position="497"/>
    </location>
</feature>
<dbReference type="EMBL" id="CP136893">
    <property type="protein sequence ID" value="WOL06074.1"/>
    <property type="molecule type" value="Genomic_DNA"/>
</dbReference>
<evidence type="ECO:0000256" key="1">
    <source>
        <dbReference type="SAM" id="MobiDB-lite"/>
    </source>
</evidence>
<dbReference type="InterPro" id="IPR021916">
    <property type="entry name" value="DUF3527"/>
</dbReference>